<dbReference type="EMBL" id="JBHLZY010000005">
    <property type="protein sequence ID" value="MFB9768704.1"/>
    <property type="molecule type" value="Genomic_DNA"/>
</dbReference>
<evidence type="ECO:0000313" key="2">
    <source>
        <dbReference type="Proteomes" id="UP001589691"/>
    </source>
</evidence>
<accession>A0ABV5WRC8</accession>
<keyword evidence="2" id="KW-1185">Reference proteome</keyword>
<name>A0ABV5WRC8_9LACO</name>
<dbReference type="PANTHER" id="PTHR30037">
    <property type="entry name" value="DNA-3-METHYLADENINE GLYCOSYLASE 1"/>
    <property type="match status" value="1"/>
</dbReference>
<proteinExistence type="predicted"/>
<dbReference type="Gene3D" id="1.10.340.30">
    <property type="entry name" value="Hypothetical protein, domain 2"/>
    <property type="match status" value="1"/>
</dbReference>
<dbReference type="InterPro" id="IPR052891">
    <property type="entry name" value="DNA-3mA_glycosylase"/>
</dbReference>
<protein>
    <submittedName>
        <fullName evidence="1">DNA-3-methyladenine glycosylase I</fullName>
    </submittedName>
</protein>
<dbReference type="Proteomes" id="UP001589691">
    <property type="component" value="Unassembled WGS sequence"/>
</dbReference>
<dbReference type="RefSeq" id="WP_137642220.1">
    <property type="nucleotide sequence ID" value="NZ_BJEA01000007.1"/>
</dbReference>
<comment type="caution">
    <text evidence="1">The sequence shown here is derived from an EMBL/GenBank/DDBJ whole genome shotgun (WGS) entry which is preliminary data.</text>
</comment>
<reference evidence="1 2" key="1">
    <citation type="submission" date="2024-09" db="EMBL/GenBank/DDBJ databases">
        <authorList>
            <person name="Sun Q."/>
            <person name="Mori K."/>
        </authorList>
    </citation>
    <scope>NUCLEOTIDE SEQUENCE [LARGE SCALE GENOMIC DNA]</scope>
    <source>
        <strain evidence="1 2">TBRC 4576</strain>
    </source>
</reference>
<evidence type="ECO:0000313" key="1">
    <source>
        <dbReference type="EMBL" id="MFB9768704.1"/>
    </source>
</evidence>
<dbReference type="InterPro" id="IPR011257">
    <property type="entry name" value="DNA_glycosylase"/>
</dbReference>
<organism evidence="1 2">
    <name type="scientific">Lactiplantibacillus modestisalitolerans</name>
    <dbReference type="NCBI Taxonomy" id="1457219"/>
    <lineage>
        <taxon>Bacteria</taxon>
        <taxon>Bacillati</taxon>
        <taxon>Bacillota</taxon>
        <taxon>Bacilli</taxon>
        <taxon>Lactobacillales</taxon>
        <taxon>Lactobacillaceae</taxon>
        <taxon>Lactiplantibacillus</taxon>
    </lineage>
</organism>
<dbReference type="SUPFAM" id="SSF48150">
    <property type="entry name" value="DNA-glycosylase"/>
    <property type="match status" value="1"/>
</dbReference>
<dbReference type="Pfam" id="PF03352">
    <property type="entry name" value="Adenine_glyco"/>
    <property type="match status" value="1"/>
</dbReference>
<sequence>MITTWFPDDPLYNRYYPDNPAYRHYFEFEWGVPSHDDAQLFEMLSLSGFAAGLNWRSVLNKRAAFRRAFANWQLERIIDLDVTSLQNDPTIIRNHRKIQAVRHNAQLVLAIQRHQTFDQYLWQQIGYQQHRLIVSRYADLPRTSTVGDQLAATLKQAGFQFVGPVTVHAWLVTVGLIHARPDQRGLVRPRPGKTNLPT</sequence>
<dbReference type="InterPro" id="IPR005019">
    <property type="entry name" value="Adenine_glyco"/>
</dbReference>
<gene>
    <name evidence="1" type="ORF">ACFFLI_02305</name>
</gene>
<dbReference type="PANTHER" id="PTHR30037:SF4">
    <property type="entry name" value="DNA-3-METHYLADENINE GLYCOSYLASE I"/>
    <property type="match status" value="1"/>
</dbReference>